<dbReference type="SUPFAM" id="SSF48452">
    <property type="entry name" value="TPR-like"/>
    <property type="match status" value="4"/>
</dbReference>
<dbReference type="InterPro" id="IPR019734">
    <property type="entry name" value="TPR_rpt"/>
</dbReference>
<dbReference type="PANTHER" id="PTHR12558:SF13">
    <property type="entry name" value="CELL DIVISION CYCLE PROTEIN 27 HOMOLOG"/>
    <property type="match status" value="1"/>
</dbReference>
<dbReference type="PROSITE" id="PS50005">
    <property type="entry name" value="TPR"/>
    <property type="match status" value="2"/>
</dbReference>
<accession>A0A840MM98</accession>
<feature type="repeat" description="TPR" evidence="1">
    <location>
        <begin position="305"/>
        <end position="338"/>
    </location>
</feature>
<keyword evidence="2" id="KW-0449">Lipoprotein</keyword>
<dbReference type="InterPro" id="IPR011990">
    <property type="entry name" value="TPR-like_helical_dom_sf"/>
</dbReference>
<gene>
    <name evidence="2" type="ORF">HNQ59_003592</name>
</gene>
<keyword evidence="1" id="KW-0802">TPR repeat</keyword>
<dbReference type="Gene3D" id="1.25.40.10">
    <property type="entry name" value="Tetratricopeptide repeat domain"/>
    <property type="match status" value="4"/>
</dbReference>
<dbReference type="NCBIfam" id="TIGR02917">
    <property type="entry name" value="PEP_TPR_lipo"/>
    <property type="match status" value="1"/>
</dbReference>
<dbReference type="PANTHER" id="PTHR12558">
    <property type="entry name" value="CELL DIVISION CYCLE 16,23,27"/>
    <property type="match status" value="1"/>
</dbReference>
<reference evidence="2 3" key="1">
    <citation type="submission" date="2020-08" db="EMBL/GenBank/DDBJ databases">
        <title>Genomic Encyclopedia of Type Strains, Phase IV (KMG-IV): sequencing the most valuable type-strain genomes for metagenomic binning, comparative biology and taxonomic classification.</title>
        <authorList>
            <person name="Goeker M."/>
        </authorList>
    </citation>
    <scope>NUCLEOTIDE SEQUENCE [LARGE SCALE GENOMIC DNA]</scope>
    <source>
        <strain evidence="2 3">DSM 27165</strain>
    </source>
</reference>
<proteinExistence type="predicted"/>
<organism evidence="2 3">
    <name type="scientific">Chitinivorax tropicus</name>
    <dbReference type="NCBI Taxonomy" id="714531"/>
    <lineage>
        <taxon>Bacteria</taxon>
        <taxon>Pseudomonadati</taxon>
        <taxon>Pseudomonadota</taxon>
        <taxon>Betaproteobacteria</taxon>
        <taxon>Chitinivorax</taxon>
    </lineage>
</organism>
<dbReference type="InterPro" id="IPR014266">
    <property type="entry name" value="PEP-CTERM_TPR_PrsT"/>
</dbReference>
<dbReference type="SMART" id="SM00028">
    <property type="entry name" value="TPR"/>
    <property type="match status" value="16"/>
</dbReference>
<sequence>MNPYTSRRIKPTLISLLFISLSLQGCGDRLKNHDQLVEEARQASAKGDHSTAAINLKSAVEKEPERAQTRVLLAQTLLDSGQAADAEKQLRRAFQINNDQKLITPLLVKTLLAQKNYKGIIEETDIAAGAGTLDGESSAGRAKAYLMLNRIDEAERIYTQLIKQQPNVLAAQIGLAQIAVSRGDLTQATELINSALTTAPNHVEALYILATLHTAKNDTDGAIATYRKIITQAAKEATAYVRLVDLLAARKQFEVAQQEISKLRQTQGMAGMVDYLSAIVAFRQGKLDEARKLIQSADREMPQFVPSMLLAGQIELAANDPQKAANAFQQVLNLSPNDIQARMLLAQAQILLKQPQQAYETLKPALLAAPYSAPLYTLAGEALLYSNDDRQAIAFLEYAAKLAPDSARVSQSLTLSKMAKGGVTDDHLMQSKINPRTTEVVKIINALNAGKLAEAEQMAAKHANNHQDDALMHNLLGVARARAGKHDQARQAFEKALAIRATYYPALVNLSLLDIKLGHTQAAISRFDQHLKMRPGDVTALLGRAEVGLRAGEKPGQIERFLQSAHKANPGMLQPALMLAQLFFQSADHGRAMEYALKARNIAPNDKDVLQILGMSQLASGDRNGAISTLTQWVIASPGEAGPLIQLAKAQAGDNRAASAEHSLRKALEIEPKNIQAHVELALLYAKAGRAADANRKLAELSDLKLSASDQKELQADIAMAAGKSADATSTYQSLYQTTPSPRLLSKLHDALVQAGKVDEAIRIGQTWLQNNPDDIGSHYFLANAASNAKRPKIAAGYYEVILKKNPDDLTALNNAAQAYVQFDTKRAIDLATQAFKLAPENPFVLDTYGWSLLHSGKFKEGIKHIELAYRKNGQQPDIQYHYAVALAKTGDRMSAKERLSELLKTHPNFPDAAEAKYLFEQLTREVGN</sequence>
<dbReference type="RefSeq" id="WP_184041677.1">
    <property type="nucleotide sequence ID" value="NZ_JACHHY010000029.1"/>
</dbReference>
<dbReference type="Proteomes" id="UP000575898">
    <property type="component" value="Unassembled WGS sequence"/>
</dbReference>
<dbReference type="Pfam" id="PF13432">
    <property type="entry name" value="TPR_16"/>
    <property type="match status" value="1"/>
</dbReference>
<feature type="repeat" description="TPR" evidence="1">
    <location>
        <begin position="470"/>
        <end position="503"/>
    </location>
</feature>
<comment type="caution">
    <text evidence="2">The sequence shown here is derived from an EMBL/GenBank/DDBJ whole genome shotgun (WGS) entry which is preliminary data.</text>
</comment>
<evidence type="ECO:0000256" key="1">
    <source>
        <dbReference type="PROSITE-ProRule" id="PRU00339"/>
    </source>
</evidence>
<protein>
    <submittedName>
        <fullName evidence="2">Putative PEP-CTERM system TPR-repeat lipoprotein</fullName>
    </submittedName>
</protein>
<keyword evidence="3" id="KW-1185">Reference proteome</keyword>
<dbReference type="PROSITE" id="PS51257">
    <property type="entry name" value="PROKAR_LIPOPROTEIN"/>
    <property type="match status" value="1"/>
</dbReference>
<evidence type="ECO:0000313" key="3">
    <source>
        <dbReference type="Proteomes" id="UP000575898"/>
    </source>
</evidence>
<name>A0A840MM98_9PROT</name>
<evidence type="ECO:0000313" key="2">
    <source>
        <dbReference type="EMBL" id="MBB5020274.1"/>
    </source>
</evidence>
<dbReference type="Pfam" id="PF14559">
    <property type="entry name" value="TPR_19"/>
    <property type="match status" value="5"/>
</dbReference>
<dbReference type="EMBL" id="JACHHY010000029">
    <property type="protein sequence ID" value="MBB5020274.1"/>
    <property type="molecule type" value="Genomic_DNA"/>
</dbReference>
<dbReference type="AlphaFoldDB" id="A0A840MM98"/>